<dbReference type="PROSITE" id="PS50943">
    <property type="entry name" value="HTH_CROC1"/>
    <property type="match status" value="1"/>
</dbReference>
<dbReference type="InterPro" id="IPR001387">
    <property type="entry name" value="Cro/C1-type_HTH"/>
</dbReference>
<feature type="domain" description="HTH cro/C1-type" evidence="2">
    <location>
        <begin position="14"/>
        <end position="68"/>
    </location>
</feature>
<sequence>MQEILSKKLLGNRIKSLRLEKAYAQSEVAAILNLSRSNYSQIELGNQYPSYNTLQAISLHYQKSYTWLLHGTSSISVQTAEAAIIKDLQATLHDFSFNLKRLEKQLLQIRIKLGITD</sequence>
<evidence type="ECO:0000313" key="4">
    <source>
        <dbReference type="Proteomes" id="UP000028007"/>
    </source>
</evidence>
<protein>
    <recommendedName>
        <fullName evidence="2">HTH cro/C1-type domain-containing protein</fullName>
    </recommendedName>
</protein>
<organism evidence="3 4">
    <name type="scientific">Pedobacter antarcticus 4BY</name>
    <dbReference type="NCBI Taxonomy" id="1358423"/>
    <lineage>
        <taxon>Bacteria</taxon>
        <taxon>Pseudomonadati</taxon>
        <taxon>Bacteroidota</taxon>
        <taxon>Sphingobacteriia</taxon>
        <taxon>Sphingobacteriales</taxon>
        <taxon>Sphingobacteriaceae</taxon>
        <taxon>Pedobacter</taxon>
    </lineage>
</organism>
<reference evidence="3 4" key="1">
    <citation type="journal article" date="1992" name="Int. J. Syst. Bacteriol.">
        <title>Sphingobacterium antarcticus sp. nov. a Psychrotrophic Bacterium from the Soils of Schirmacher Oasis, Antarctica.</title>
        <authorList>
            <person name="Shivaji S."/>
            <person name="Ray M.K."/>
            <person name="Rao N.S."/>
            <person name="Saiserr L."/>
            <person name="Jagannadham M.V."/>
            <person name="Kumar G.S."/>
            <person name="Reddy G."/>
            <person name="Bhargava P.M."/>
        </authorList>
    </citation>
    <scope>NUCLEOTIDE SEQUENCE [LARGE SCALE GENOMIC DNA]</scope>
    <source>
        <strain evidence="3 4">4BY</strain>
    </source>
</reference>
<evidence type="ECO:0000313" key="3">
    <source>
        <dbReference type="EMBL" id="KEQ30909.1"/>
    </source>
</evidence>
<dbReference type="eggNOG" id="COG1396">
    <property type="taxonomic scope" value="Bacteria"/>
</dbReference>
<keyword evidence="4" id="KW-1185">Reference proteome</keyword>
<name>A0A081PJN6_9SPHI</name>
<gene>
    <name evidence="3" type="ORF">N180_12670</name>
</gene>
<dbReference type="RefSeq" id="WP_037438849.1">
    <property type="nucleotide sequence ID" value="NZ_JNFF01000024.1"/>
</dbReference>
<dbReference type="CDD" id="cd00093">
    <property type="entry name" value="HTH_XRE"/>
    <property type="match status" value="1"/>
</dbReference>
<dbReference type="SUPFAM" id="SSF47413">
    <property type="entry name" value="lambda repressor-like DNA-binding domains"/>
    <property type="match status" value="1"/>
</dbReference>
<dbReference type="PANTHER" id="PTHR46558">
    <property type="entry name" value="TRACRIPTIONAL REGULATORY PROTEIN-RELATED-RELATED"/>
    <property type="match status" value="1"/>
</dbReference>
<dbReference type="InterPro" id="IPR010982">
    <property type="entry name" value="Lambda_DNA-bd_dom_sf"/>
</dbReference>
<accession>A0A081PJN6</accession>
<comment type="caution">
    <text evidence="3">The sequence shown here is derived from an EMBL/GenBank/DDBJ whole genome shotgun (WGS) entry which is preliminary data.</text>
</comment>
<evidence type="ECO:0000259" key="2">
    <source>
        <dbReference type="PROSITE" id="PS50943"/>
    </source>
</evidence>
<dbReference type="OrthoDB" id="9804491at2"/>
<dbReference type="GO" id="GO:0003677">
    <property type="term" value="F:DNA binding"/>
    <property type="evidence" value="ECO:0007669"/>
    <property type="project" value="UniProtKB-KW"/>
</dbReference>
<dbReference type="AlphaFoldDB" id="A0A081PJN6"/>
<dbReference type="Proteomes" id="UP000028007">
    <property type="component" value="Unassembled WGS sequence"/>
</dbReference>
<dbReference type="Gene3D" id="1.10.260.40">
    <property type="entry name" value="lambda repressor-like DNA-binding domains"/>
    <property type="match status" value="1"/>
</dbReference>
<dbReference type="Pfam" id="PF12844">
    <property type="entry name" value="HTH_19"/>
    <property type="match status" value="1"/>
</dbReference>
<dbReference type="SMART" id="SM00530">
    <property type="entry name" value="HTH_XRE"/>
    <property type="match status" value="1"/>
</dbReference>
<evidence type="ECO:0000256" key="1">
    <source>
        <dbReference type="ARBA" id="ARBA00023125"/>
    </source>
</evidence>
<dbReference type="PANTHER" id="PTHR46558:SF11">
    <property type="entry name" value="HTH-TYPE TRANSCRIPTIONAL REGULATOR XRE"/>
    <property type="match status" value="1"/>
</dbReference>
<keyword evidence="1" id="KW-0238">DNA-binding</keyword>
<dbReference type="EMBL" id="JNFF01000024">
    <property type="protein sequence ID" value="KEQ30909.1"/>
    <property type="molecule type" value="Genomic_DNA"/>
</dbReference>
<proteinExistence type="predicted"/>